<evidence type="ECO:0000259" key="7">
    <source>
        <dbReference type="PROSITE" id="PS51198"/>
    </source>
</evidence>
<dbReference type="PROSITE" id="PS51198">
    <property type="entry name" value="UVRD_HELICASE_ATP_BIND"/>
    <property type="match status" value="1"/>
</dbReference>
<sequence length="2156" mass="242583">MPGPPDLFLQFVFSNKPSGRAQRVTLYECVSSDIGQISTLMRDVDRKDQFLIDFSARAARLAEFLDVVRPADVRVATELWLELILPIMKEWKELDSDALIKLLVSALRIAPPPILSTFATVLADTPSILEKLVSDQAGGLRLQDWSSTFATTIRDLHSLEEWTDRIVALCDRCDHGVADQTARWRSLVALKATLVGVMGQSGQEGRASRSNDLPLLAGMRQLAEGDKKNNRARRPRVQPERVFDIPPNIADAVRAFGKAVPTSKRALRTLIESLEKDETLSILLTVIETYPCKPCYDAASRLSEASQIPPKEQGPHPMEQPRVGLHEKRIGVWKVSLSATALKDLRRLRASGDGAFGLAEAKLRDMGSGNWRGLSNLAGSQHQRSQLKVHLLRASASKKLYILWQIEVGFDEVTSCVQQLVRGYSHLAGGYLVWKVDTDDEVSRAISRVAVLQRCYSDEFIQQCKFRPLTDADGKYIPAKFTRGSGAATTTEPAAQMDIRRTDKEVIEMSNKFYSLTEPVINSILSNNLEAEFPFDISEEEVGIIRHFGSASLILGRSGTGKTTCLVYKLLSKYLARNSIPGEKPLRQVLLTRSAFLSAKLRLYTKRLIETQTSRALQLDGSQPPDDILLETEDDLAVDSISTLRDDVFPLICTFDQFLRILENTVKTANRKDFSSPRVLVNDPQSPQTMTRAYQRKPQTVDFYTFKVDYWGQLPGTRCLPIELVFAEIMGVIKGSASSRESLSPLSRQEYMSRGYRQAPFFTLESERTSVYNLYEAYEGVKRGFGDVDYIDRVVNLLQAIRGDERLRERFGVAFDEVYVDEVQDQRCLDIELLLSVVKDARGFHLAGDTAQSISKDSTFRFADIKALFYDHFSSASKAANQASLAKPIQFTLSRNYRSHQGILSLASLIMKMLSTVGFTAQILSAQMVGLVKLNERIADFGAEQVILVRDEEAKKNLQAKIGDIALVLTILQSKGMEFDDVLLYNFFTESSCPSSLRCLGSLVGLTGGTVFDARKHIVLCSELKHLYVAVTRARITLSLIESERSSGVLEATRIFTQSIPGPLVDVVHPGDVNVDISLLGSCFMRLTLVNQAAEKVKSLRSGESIDPTRWSLKGQQLIRQKSFEDALFCYKKAGDIKGQHIANAYIFEENGRRCKATGDNEGFESNIEAAVDAFKQVGLIGSAAGGLELLNRFEEAAKIALWSDAGKYEKSAPLFLKAGFFRQAANHFDLIGKHNEAAAALRQGGRFDELVEYLVLVKDSRTFSRLCNLLLKQGRIPSRLRSRAIGLLGSEDDQEAFFKEFDMKEELAGFYTLRKRYRDLFHLDIGRGFVESALEVAVTKGLLDDIDPAILINTLNYVRAGQIFGNHNTSTVGVINSPYNLEISKAETDWGIARNATNDRENIRVLNQISDIETALIKRALCLHVTVDPARYFNRSLPIANLPLEAVREAISVIRDILMKDAECPAWSAVLLICGVYRPRSLPAVHFLMPWSPLRGTREEWNPNTGVAECLQLAKSWILNRVSSSILILDEQLKDTWKRDWPRRCSWFLTRGDFRTPRKLIKDLLRVNSVFGDLMTVYRHQAMAEEFQRIYRPSKRTWLERLLESLTYLSSFGHHSKPVIEAQTGLLRDRKLATVASSLEDLLFHRLGREWDIRKNLSSLLEQIQLAQTLHVDRRFTRALFHKLSSHLHGNTLPDQQLIHAGTVISHLEAVKREMWRQDAFCFNNSLATMLEDLERTDPRELASFHAVTSVFEYIATYLISLVCRNSFLIPQSWIDLHLPLVSNFTRRDNLTEFDIYTYRRSLLRLLMKICNILQLLEKTFAKATHHGHFGFVFAGRAYPQTILLRRNTELLAIILVNLDNIKPHIRGFMEGRQKVQDIFKLRLLGDRHLVHPTVPKLAEQLAHSFAAYRNKNSLVIATLSTDRGQTSGYPPAFANLERLGIKAIPLEQLMSPRYSQQPTGTSPSSDPAPTAATTTDGDESEKYTDRDVESALRIQRFWRRYSPHLKDYRSWKQTAEAVAVSHFIALSQPPVPTSLHQTVEIRSLLVTSGVKLHLKLSALEDQITKLRVRAAGMLENYEMDVGEMVVIDGVFEELREAEERLGAARAGMGVADLGRLVAGGVAEKVRRRLEDGMVCVRGVERKVRDVEEVLERLG</sequence>
<dbReference type="PANTHER" id="PTHR21529">
    <property type="entry name" value="MAMMARY TURMOR VIRUS RECEPTOR HOMOLOG 1, 2 MTVR1, 2"/>
    <property type="match status" value="1"/>
</dbReference>
<reference evidence="8" key="1">
    <citation type="submission" date="2021-03" db="EMBL/GenBank/DDBJ databases">
        <title>Comparative genomics and phylogenomic investigation of the class Geoglossomycetes provide insights into ecological specialization and systematics.</title>
        <authorList>
            <person name="Melie T."/>
            <person name="Pirro S."/>
            <person name="Miller A.N."/>
            <person name="Quandt A."/>
        </authorList>
    </citation>
    <scope>NUCLEOTIDE SEQUENCE</scope>
    <source>
        <strain evidence="8">GBOQ0MN5Z8</strain>
    </source>
</reference>
<feature type="compositionally biased region" description="Low complexity" evidence="6">
    <location>
        <begin position="1961"/>
        <end position="1977"/>
    </location>
</feature>
<keyword evidence="2 5" id="KW-0378">Hydrolase</keyword>
<evidence type="ECO:0000256" key="4">
    <source>
        <dbReference type="ARBA" id="ARBA00022840"/>
    </source>
</evidence>
<dbReference type="OrthoDB" id="3156807at2759"/>
<protein>
    <recommendedName>
        <fullName evidence="7">UvrD-like helicase ATP-binding domain-containing protein</fullName>
    </recommendedName>
</protein>
<proteinExistence type="predicted"/>
<dbReference type="EMBL" id="JAGHQL010000006">
    <property type="protein sequence ID" value="KAH0545413.1"/>
    <property type="molecule type" value="Genomic_DNA"/>
</dbReference>
<feature type="region of interest" description="Disordered" evidence="6">
    <location>
        <begin position="1955"/>
        <end position="1987"/>
    </location>
</feature>
<dbReference type="GO" id="GO:0016787">
    <property type="term" value="F:hydrolase activity"/>
    <property type="evidence" value="ECO:0007669"/>
    <property type="project" value="UniProtKB-UniRule"/>
</dbReference>
<dbReference type="Pfam" id="PF00580">
    <property type="entry name" value="UvrD-helicase"/>
    <property type="match status" value="1"/>
</dbReference>
<keyword evidence="4 5" id="KW-0067">ATP-binding</keyword>
<keyword evidence="3 5" id="KW-0347">Helicase</keyword>
<dbReference type="Pfam" id="PF13361">
    <property type="entry name" value="UvrD_C"/>
    <property type="match status" value="1"/>
</dbReference>
<dbReference type="GO" id="GO:0004386">
    <property type="term" value="F:helicase activity"/>
    <property type="evidence" value="ECO:0007669"/>
    <property type="project" value="UniProtKB-UniRule"/>
</dbReference>
<dbReference type="Gene3D" id="3.40.50.300">
    <property type="entry name" value="P-loop containing nucleotide triphosphate hydrolases"/>
    <property type="match status" value="2"/>
</dbReference>
<evidence type="ECO:0000256" key="3">
    <source>
        <dbReference type="ARBA" id="ARBA00022806"/>
    </source>
</evidence>
<evidence type="ECO:0000256" key="1">
    <source>
        <dbReference type="ARBA" id="ARBA00022741"/>
    </source>
</evidence>
<dbReference type="SUPFAM" id="SSF52540">
    <property type="entry name" value="P-loop containing nucleoside triphosphate hydrolases"/>
    <property type="match status" value="1"/>
</dbReference>
<dbReference type="PANTHER" id="PTHR21529:SF4">
    <property type="entry name" value="TPR AND ANKYRIN REPEAT-CONTAINING PROTEIN 1"/>
    <property type="match status" value="1"/>
</dbReference>
<accession>A0A9P8L168</accession>
<dbReference type="Proteomes" id="UP000698800">
    <property type="component" value="Unassembled WGS sequence"/>
</dbReference>
<dbReference type="InterPro" id="IPR039904">
    <property type="entry name" value="TRANK1"/>
</dbReference>
<dbReference type="InterPro" id="IPR027417">
    <property type="entry name" value="P-loop_NTPase"/>
</dbReference>
<dbReference type="InterPro" id="IPR014017">
    <property type="entry name" value="DNA_helicase_UvrD-like_C"/>
</dbReference>
<gene>
    <name evidence="8" type="ORF">FGG08_000554</name>
</gene>
<evidence type="ECO:0000256" key="2">
    <source>
        <dbReference type="ARBA" id="ARBA00022801"/>
    </source>
</evidence>
<dbReference type="InterPro" id="IPR014016">
    <property type="entry name" value="UvrD-like_ATP-bd"/>
</dbReference>
<evidence type="ECO:0000256" key="5">
    <source>
        <dbReference type="PROSITE-ProRule" id="PRU00560"/>
    </source>
</evidence>
<comment type="caution">
    <text evidence="8">The sequence shown here is derived from an EMBL/GenBank/DDBJ whole genome shotgun (WGS) entry which is preliminary data.</text>
</comment>
<feature type="binding site" evidence="5">
    <location>
        <begin position="556"/>
        <end position="563"/>
    </location>
    <ligand>
        <name>ATP</name>
        <dbReference type="ChEBI" id="CHEBI:30616"/>
    </ligand>
</feature>
<keyword evidence="1 5" id="KW-0547">Nucleotide-binding</keyword>
<feature type="domain" description="UvrD-like helicase ATP-binding" evidence="7">
    <location>
        <begin position="535"/>
        <end position="900"/>
    </location>
</feature>
<dbReference type="GO" id="GO:0005524">
    <property type="term" value="F:ATP binding"/>
    <property type="evidence" value="ECO:0007669"/>
    <property type="project" value="UniProtKB-UniRule"/>
</dbReference>
<evidence type="ECO:0000313" key="8">
    <source>
        <dbReference type="EMBL" id="KAH0545413.1"/>
    </source>
</evidence>
<organism evidence="8 9">
    <name type="scientific">Glutinoglossum americanum</name>
    <dbReference type="NCBI Taxonomy" id="1670608"/>
    <lineage>
        <taxon>Eukaryota</taxon>
        <taxon>Fungi</taxon>
        <taxon>Dikarya</taxon>
        <taxon>Ascomycota</taxon>
        <taxon>Pezizomycotina</taxon>
        <taxon>Geoglossomycetes</taxon>
        <taxon>Geoglossales</taxon>
        <taxon>Geoglossaceae</taxon>
        <taxon>Glutinoglossum</taxon>
    </lineage>
</organism>
<keyword evidence="9" id="KW-1185">Reference proteome</keyword>
<evidence type="ECO:0000256" key="6">
    <source>
        <dbReference type="SAM" id="MobiDB-lite"/>
    </source>
</evidence>
<name>A0A9P8L168_9PEZI</name>
<evidence type="ECO:0000313" key="9">
    <source>
        <dbReference type="Proteomes" id="UP000698800"/>
    </source>
</evidence>